<dbReference type="SUPFAM" id="SSF53335">
    <property type="entry name" value="S-adenosyl-L-methionine-dependent methyltransferases"/>
    <property type="match status" value="1"/>
</dbReference>
<comment type="caution">
    <text evidence="2">The sequence shown here is derived from an EMBL/GenBank/DDBJ whole genome shotgun (WGS) entry which is preliminary data.</text>
</comment>
<dbReference type="GO" id="GO:0008757">
    <property type="term" value="F:S-adenosylmethionine-dependent methyltransferase activity"/>
    <property type="evidence" value="ECO:0007669"/>
    <property type="project" value="InterPro"/>
</dbReference>
<organism evidence="2 3">
    <name type="scientific">Aetokthonos hydrillicola Thurmond2011</name>
    <dbReference type="NCBI Taxonomy" id="2712845"/>
    <lineage>
        <taxon>Bacteria</taxon>
        <taxon>Bacillati</taxon>
        <taxon>Cyanobacteriota</taxon>
        <taxon>Cyanophyceae</taxon>
        <taxon>Nostocales</taxon>
        <taxon>Hapalosiphonaceae</taxon>
        <taxon>Aetokthonos</taxon>
    </lineage>
</organism>
<feature type="domain" description="Methyltransferase type 11" evidence="1">
    <location>
        <begin position="49"/>
        <end position="146"/>
    </location>
</feature>
<dbReference type="EMBL" id="JAALHA020000006">
    <property type="protein sequence ID" value="MDR9896039.1"/>
    <property type="molecule type" value="Genomic_DNA"/>
</dbReference>
<protein>
    <submittedName>
        <fullName evidence="2">Class I SAM-dependent methyltransferase</fullName>
    </submittedName>
</protein>
<proteinExistence type="predicted"/>
<sequence>MANSNTIYTSREMYSSVEFNFWAYKEESLSPDEEFLIEKYLDKNATTIEAGTGGGRIVSSLEKIGFKHLYAFDYVPGFIEIAKKKNITRRIYFAIEDAVSLTYKDCQFEQLLYLNQIICTIVDGAARLNAFKEAYRILKKGGTAIFSFLNFDSRAKIPFYIPYVIYIHLLRSLTNTQRSIQYLPQLKYGDKTNWQSLLDSPPYMYWYKPEEAYQILKEANFEIVALGSNFQINQGKMHTSLESFKQEPNQGMLYFVCQK</sequence>
<dbReference type="Proteomes" id="UP000667802">
    <property type="component" value="Unassembled WGS sequence"/>
</dbReference>
<dbReference type="InterPro" id="IPR013216">
    <property type="entry name" value="Methyltransf_11"/>
</dbReference>
<evidence type="ECO:0000313" key="2">
    <source>
        <dbReference type="EMBL" id="MDR9896039.1"/>
    </source>
</evidence>
<keyword evidence="3" id="KW-1185">Reference proteome</keyword>
<dbReference type="GO" id="GO:0032259">
    <property type="term" value="P:methylation"/>
    <property type="evidence" value="ECO:0007669"/>
    <property type="project" value="UniProtKB-KW"/>
</dbReference>
<keyword evidence="2" id="KW-0808">Transferase</keyword>
<dbReference type="InterPro" id="IPR029063">
    <property type="entry name" value="SAM-dependent_MTases_sf"/>
</dbReference>
<dbReference type="CDD" id="cd02440">
    <property type="entry name" value="AdoMet_MTases"/>
    <property type="match status" value="1"/>
</dbReference>
<dbReference type="Gene3D" id="3.40.50.150">
    <property type="entry name" value="Vaccinia Virus protein VP39"/>
    <property type="match status" value="1"/>
</dbReference>
<evidence type="ECO:0000313" key="3">
    <source>
        <dbReference type="Proteomes" id="UP000667802"/>
    </source>
</evidence>
<keyword evidence="2" id="KW-0489">Methyltransferase</keyword>
<dbReference type="RefSeq" id="WP_208350485.1">
    <property type="nucleotide sequence ID" value="NZ_JAALHA020000006.1"/>
</dbReference>
<dbReference type="Pfam" id="PF08241">
    <property type="entry name" value="Methyltransf_11"/>
    <property type="match status" value="1"/>
</dbReference>
<reference evidence="3" key="1">
    <citation type="journal article" date="2021" name="Science">
        <title>Hunting the eagle killer: A cyanobacterial neurotoxin causes vacuolar myelinopathy.</title>
        <authorList>
            <person name="Breinlinger S."/>
            <person name="Phillips T.J."/>
            <person name="Haram B.N."/>
            <person name="Mares J."/>
            <person name="Martinez Yerena J.A."/>
            <person name="Hrouzek P."/>
            <person name="Sobotka R."/>
            <person name="Henderson W.M."/>
            <person name="Schmieder P."/>
            <person name="Williams S.M."/>
            <person name="Lauderdale J.D."/>
            <person name="Wilde H.D."/>
            <person name="Gerrin W."/>
            <person name="Kust A."/>
            <person name="Washington J.W."/>
            <person name="Wagner C."/>
            <person name="Geier B."/>
            <person name="Liebeke M."/>
            <person name="Enke H."/>
            <person name="Niedermeyer T.H.J."/>
            <person name="Wilde S.B."/>
        </authorList>
    </citation>
    <scope>NUCLEOTIDE SEQUENCE [LARGE SCALE GENOMIC DNA]</scope>
    <source>
        <strain evidence="3">Thurmond2011</strain>
    </source>
</reference>
<evidence type="ECO:0000259" key="1">
    <source>
        <dbReference type="Pfam" id="PF08241"/>
    </source>
</evidence>
<name>A0AAP5I7B2_9CYAN</name>
<accession>A0AAP5I7B2</accession>
<dbReference type="AlphaFoldDB" id="A0AAP5I7B2"/>
<gene>
    <name evidence="2" type="ORF">G7B40_015915</name>
</gene>